<reference evidence="2 3" key="1">
    <citation type="journal article" date="2018" name="Sci. Rep.">
        <title>Genomic signatures of local adaptation to the degree of environmental predictability in rotifers.</title>
        <authorList>
            <person name="Franch-Gras L."/>
            <person name="Hahn C."/>
            <person name="Garcia-Roger E.M."/>
            <person name="Carmona M.J."/>
            <person name="Serra M."/>
            <person name="Gomez A."/>
        </authorList>
    </citation>
    <scope>NUCLEOTIDE SEQUENCE [LARGE SCALE GENOMIC DNA]</scope>
    <source>
        <strain evidence="2">HYR1</strain>
    </source>
</reference>
<keyword evidence="1" id="KW-0812">Transmembrane</keyword>
<organism evidence="2 3">
    <name type="scientific">Brachionus plicatilis</name>
    <name type="common">Marine rotifer</name>
    <name type="synonym">Brachionus muelleri</name>
    <dbReference type="NCBI Taxonomy" id="10195"/>
    <lineage>
        <taxon>Eukaryota</taxon>
        <taxon>Metazoa</taxon>
        <taxon>Spiralia</taxon>
        <taxon>Gnathifera</taxon>
        <taxon>Rotifera</taxon>
        <taxon>Eurotatoria</taxon>
        <taxon>Monogononta</taxon>
        <taxon>Pseudotrocha</taxon>
        <taxon>Ploima</taxon>
        <taxon>Brachionidae</taxon>
        <taxon>Brachionus</taxon>
    </lineage>
</organism>
<sequence>MNLSKEKNSLKLIRLKIYINFLPFIAVFFNFVNQLSLSFLYLEKTTEHDFSTDIFIFHLISHCSSSLRYLSGGLSSNTHRPTFLLAKRTTSHHSDSSCFGLLAGIILKNSMIIVYQIRSNDLTRLVLILSQTFFSDFSSQELFIAFNKLKIDDILSKS</sequence>
<name>A0A3M7SVY2_BRAPC</name>
<dbReference type="EMBL" id="REGN01000700">
    <property type="protein sequence ID" value="RNA39845.1"/>
    <property type="molecule type" value="Genomic_DNA"/>
</dbReference>
<evidence type="ECO:0000313" key="3">
    <source>
        <dbReference type="Proteomes" id="UP000276133"/>
    </source>
</evidence>
<dbReference type="Proteomes" id="UP000276133">
    <property type="component" value="Unassembled WGS sequence"/>
</dbReference>
<evidence type="ECO:0000313" key="2">
    <source>
        <dbReference type="EMBL" id="RNA39845.1"/>
    </source>
</evidence>
<dbReference type="AlphaFoldDB" id="A0A3M7SVY2"/>
<evidence type="ECO:0000256" key="1">
    <source>
        <dbReference type="SAM" id="Phobius"/>
    </source>
</evidence>
<keyword evidence="3" id="KW-1185">Reference proteome</keyword>
<comment type="caution">
    <text evidence="2">The sequence shown here is derived from an EMBL/GenBank/DDBJ whole genome shotgun (WGS) entry which is preliminary data.</text>
</comment>
<feature type="transmembrane region" description="Helical" evidence="1">
    <location>
        <begin position="21"/>
        <end position="42"/>
    </location>
</feature>
<accession>A0A3M7SVY2</accession>
<proteinExistence type="predicted"/>
<keyword evidence="1" id="KW-1133">Transmembrane helix</keyword>
<protein>
    <recommendedName>
        <fullName evidence="4">Transmembrane protein</fullName>
    </recommendedName>
</protein>
<keyword evidence="1" id="KW-0472">Membrane</keyword>
<gene>
    <name evidence="2" type="ORF">BpHYR1_044383</name>
</gene>
<evidence type="ECO:0008006" key="4">
    <source>
        <dbReference type="Google" id="ProtNLM"/>
    </source>
</evidence>